<evidence type="ECO:0000256" key="5">
    <source>
        <dbReference type="ARBA" id="ARBA00022723"/>
    </source>
</evidence>
<keyword evidence="5" id="KW-0479">Metal-binding</keyword>
<organism evidence="10 11">
    <name type="scientific">Stylophora pistillata</name>
    <name type="common">Smooth cauliflower coral</name>
    <dbReference type="NCBI Taxonomy" id="50429"/>
    <lineage>
        <taxon>Eukaryota</taxon>
        <taxon>Metazoa</taxon>
        <taxon>Cnidaria</taxon>
        <taxon>Anthozoa</taxon>
        <taxon>Hexacorallia</taxon>
        <taxon>Scleractinia</taxon>
        <taxon>Astrocoeniina</taxon>
        <taxon>Pocilloporidae</taxon>
        <taxon>Stylophora</taxon>
    </lineage>
</organism>
<keyword evidence="4" id="KW-0540">Nuclease</keyword>
<evidence type="ECO:0000259" key="9">
    <source>
        <dbReference type="Pfam" id="PF26138"/>
    </source>
</evidence>
<evidence type="ECO:0000313" key="11">
    <source>
        <dbReference type="Proteomes" id="UP000225706"/>
    </source>
</evidence>
<dbReference type="GO" id="GO:0046872">
    <property type="term" value="F:metal ion binding"/>
    <property type="evidence" value="ECO:0007669"/>
    <property type="project" value="UniProtKB-KW"/>
</dbReference>
<proteinExistence type="inferred from homology"/>
<evidence type="ECO:0000256" key="2">
    <source>
        <dbReference type="ARBA" id="ARBA00004123"/>
    </source>
</evidence>
<comment type="similarity">
    <text evidence="3">Belongs to the HARBI1 family.</text>
</comment>
<evidence type="ECO:0000256" key="1">
    <source>
        <dbReference type="ARBA" id="ARBA00001968"/>
    </source>
</evidence>
<keyword evidence="6" id="KW-0378">Hydrolase</keyword>
<evidence type="ECO:0000256" key="6">
    <source>
        <dbReference type="ARBA" id="ARBA00022801"/>
    </source>
</evidence>
<dbReference type="PANTHER" id="PTHR22930">
    <property type="match status" value="1"/>
</dbReference>
<evidence type="ECO:0000313" key="10">
    <source>
        <dbReference type="EMBL" id="PFX16150.1"/>
    </source>
</evidence>
<dbReference type="Pfam" id="PF13359">
    <property type="entry name" value="DDE_Tnp_4"/>
    <property type="match status" value="1"/>
</dbReference>
<dbReference type="Proteomes" id="UP000225706">
    <property type="component" value="Unassembled WGS sequence"/>
</dbReference>
<protein>
    <submittedName>
        <fullName evidence="10">Putative nuclease HARBI1</fullName>
    </submittedName>
</protein>
<keyword evidence="7" id="KW-0539">Nucleus</keyword>
<dbReference type="OrthoDB" id="5985645at2759"/>
<accession>A0A2B4RI39</accession>
<dbReference type="GO" id="GO:0016787">
    <property type="term" value="F:hydrolase activity"/>
    <property type="evidence" value="ECO:0007669"/>
    <property type="project" value="UniProtKB-KW"/>
</dbReference>
<evidence type="ECO:0000256" key="7">
    <source>
        <dbReference type="ARBA" id="ARBA00023242"/>
    </source>
</evidence>
<dbReference type="InterPro" id="IPR027806">
    <property type="entry name" value="HARBI1_dom"/>
</dbReference>
<reference evidence="11" key="1">
    <citation type="journal article" date="2017" name="bioRxiv">
        <title>Comparative analysis of the genomes of Stylophora pistillata and Acropora digitifera provides evidence for extensive differences between species of corals.</title>
        <authorList>
            <person name="Voolstra C.R."/>
            <person name="Li Y."/>
            <person name="Liew Y.J."/>
            <person name="Baumgarten S."/>
            <person name="Zoccola D."/>
            <person name="Flot J.-F."/>
            <person name="Tambutte S."/>
            <person name="Allemand D."/>
            <person name="Aranda M."/>
        </authorList>
    </citation>
    <scope>NUCLEOTIDE SEQUENCE [LARGE SCALE GENOMIC DNA]</scope>
</reference>
<feature type="domain" description="DUF8040" evidence="9">
    <location>
        <begin position="4"/>
        <end position="84"/>
    </location>
</feature>
<dbReference type="PANTHER" id="PTHR22930:SF85">
    <property type="entry name" value="GH03217P-RELATED"/>
    <property type="match status" value="1"/>
</dbReference>
<dbReference type="InterPro" id="IPR058353">
    <property type="entry name" value="DUF8040"/>
</dbReference>
<sequence>MDRQRLGRELRMSQVTFEKLCEELAPFVERWDTKYRKVISVRERVAITLYRLADTASYRAVSNLFGVGKSTVCPIVLEVCSAIVEFLFKRLIHLSVTRQDIETEVVAFFKRAGFPQVVGALDGCHVAILAPNENPADYDACCTRTFLPMGLSKVMTNVVVPLAILGDSAYGLTNWLMRPFTDRGNLNNEEVAFNTAHSKTRVVVENAFGRLKGRFRSLGRRLDQSVESATTTVTACCVLHNYGEVMKEEFDEEWLEGVQLHLNIQPCDREEKQDREAIDISNPLKNFIS</sequence>
<name>A0A2B4RI39_STYPI</name>
<dbReference type="InterPro" id="IPR045249">
    <property type="entry name" value="HARBI1-like"/>
</dbReference>
<comment type="cofactor">
    <cofactor evidence="1">
        <name>a divalent metal cation</name>
        <dbReference type="ChEBI" id="CHEBI:60240"/>
    </cofactor>
</comment>
<evidence type="ECO:0000256" key="3">
    <source>
        <dbReference type="ARBA" id="ARBA00006958"/>
    </source>
</evidence>
<dbReference type="GO" id="GO:0004518">
    <property type="term" value="F:nuclease activity"/>
    <property type="evidence" value="ECO:0007669"/>
    <property type="project" value="UniProtKB-KW"/>
</dbReference>
<keyword evidence="11" id="KW-1185">Reference proteome</keyword>
<dbReference type="AlphaFoldDB" id="A0A2B4RI39"/>
<dbReference type="Pfam" id="PF26138">
    <property type="entry name" value="DUF8040"/>
    <property type="match status" value="1"/>
</dbReference>
<dbReference type="GO" id="GO:0005634">
    <property type="term" value="C:nucleus"/>
    <property type="evidence" value="ECO:0007669"/>
    <property type="project" value="UniProtKB-SubCell"/>
</dbReference>
<dbReference type="EMBL" id="LSMT01000570">
    <property type="protein sequence ID" value="PFX16150.1"/>
    <property type="molecule type" value="Genomic_DNA"/>
</dbReference>
<evidence type="ECO:0000256" key="4">
    <source>
        <dbReference type="ARBA" id="ARBA00022722"/>
    </source>
</evidence>
<comment type="subcellular location">
    <subcellularLocation>
        <location evidence="2">Nucleus</location>
    </subcellularLocation>
</comment>
<gene>
    <name evidence="10" type="primary">HARBI1</name>
    <name evidence="10" type="ORF">AWC38_SpisGene19590</name>
</gene>
<evidence type="ECO:0000259" key="8">
    <source>
        <dbReference type="Pfam" id="PF13359"/>
    </source>
</evidence>
<feature type="domain" description="DDE Tnp4" evidence="8">
    <location>
        <begin position="161"/>
        <end position="241"/>
    </location>
</feature>
<comment type="caution">
    <text evidence="10">The sequence shown here is derived from an EMBL/GenBank/DDBJ whole genome shotgun (WGS) entry which is preliminary data.</text>
</comment>